<feature type="domain" description="HTH APSES-type" evidence="2">
    <location>
        <begin position="375"/>
        <end position="494"/>
    </location>
</feature>
<organism evidence="3 4">
    <name type="scientific">Maudiozyma barnettii</name>
    <dbReference type="NCBI Taxonomy" id="61262"/>
    <lineage>
        <taxon>Eukaryota</taxon>
        <taxon>Fungi</taxon>
        <taxon>Dikarya</taxon>
        <taxon>Ascomycota</taxon>
        <taxon>Saccharomycotina</taxon>
        <taxon>Saccharomycetes</taxon>
        <taxon>Saccharomycetales</taxon>
        <taxon>Saccharomycetaceae</taxon>
        <taxon>Maudiozyma</taxon>
    </lineage>
</organism>
<dbReference type="InterPro" id="IPR051642">
    <property type="entry name" value="SWI6-like"/>
</dbReference>
<gene>
    <name evidence="3" type="ORF">KABA2_02S06248</name>
</gene>
<dbReference type="RefSeq" id="XP_041404902.1">
    <property type="nucleotide sequence ID" value="XM_041548968.1"/>
</dbReference>
<feature type="compositionally biased region" description="Polar residues" evidence="1">
    <location>
        <begin position="531"/>
        <end position="542"/>
    </location>
</feature>
<dbReference type="AlphaFoldDB" id="A0A8H2ZI95"/>
<feature type="region of interest" description="Disordered" evidence="1">
    <location>
        <begin position="1"/>
        <end position="27"/>
    </location>
</feature>
<feature type="region of interest" description="Disordered" evidence="1">
    <location>
        <begin position="521"/>
        <end position="552"/>
    </location>
</feature>
<accession>A0A8H2ZI95</accession>
<keyword evidence="4" id="KW-1185">Reference proteome</keyword>
<evidence type="ECO:0000256" key="1">
    <source>
        <dbReference type="SAM" id="MobiDB-lite"/>
    </source>
</evidence>
<dbReference type="PANTHER" id="PTHR43828">
    <property type="entry name" value="ASPARAGINASE"/>
    <property type="match status" value="1"/>
</dbReference>
<dbReference type="PANTHER" id="PTHR43828:SF5">
    <property type="entry name" value="TRANSCRIPTIONAL REPRESSOR XBP1"/>
    <property type="match status" value="1"/>
</dbReference>
<dbReference type="OrthoDB" id="5562739at2759"/>
<dbReference type="InterPro" id="IPR036887">
    <property type="entry name" value="HTH_APSES_sf"/>
</dbReference>
<feature type="region of interest" description="Disordered" evidence="1">
    <location>
        <begin position="863"/>
        <end position="887"/>
    </location>
</feature>
<feature type="compositionally biased region" description="Low complexity" evidence="1">
    <location>
        <begin position="16"/>
        <end position="26"/>
    </location>
</feature>
<dbReference type="InterPro" id="IPR003163">
    <property type="entry name" value="Tscrpt_reg_HTH_APSES-type"/>
</dbReference>
<name>A0A8H2ZI95_9SACH</name>
<feature type="region of interest" description="Disordered" evidence="1">
    <location>
        <begin position="199"/>
        <end position="222"/>
    </location>
</feature>
<feature type="compositionally biased region" description="Basic residues" evidence="1">
    <location>
        <begin position="521"/>
        <end position="530"/>
    </location>
</feature>
<comment type="caution">
    <text evidence="3">The sequence shown here is derived from an EMBL/GenBank/DDBJ whole genome shotgun (WGS) entry which is preliminary data.</text>
</comment>
<proteinExistence type="predicted"/>
<protein>
    <submittedName>
        <fullName evidence="3">Some similarities with Saccharomyces cerevisiae YIL101C XBP1 Transcriptional repressor that binds to promoter sequences of the cyclin genes, CYS3, and SMF2</fullName>
    </submittedName>
</protein>
<dbReference type="EMBL" id="CAEFZW010000002">
    <property type="protein sequence ID" value="CAB4252864.1"/>
    <property type="molecule type" value="Genomic_DNA"/>
</dbReference>
<feature type="region of interest" description="Disordered" evidence="1">
    <location>
        <begin position="343"/>
        <end position="377"/>
    </location>
</feature>
<dbReference type="Gene3D" id="3.10.260.10">
    <property type="entry name" value="Transcription regulator HTH, APSES-type DNA-binding domain"/>
    <property type="match status" value="1"/>
</dbReference>
<evidence type="ECO:0000313" key="4">
    <source>
        <dbReference type="Proteomes" id="UP000644660"/>
    </source>
</evidence>
<dbReference type="GO" id="GO:0000981">
    <property type="term" value="F:DNA-binding transcription factor activity, RNA polymerase II-specific"/>
    <property type="evidence" value="ECO:0007669"/>
    <property type="project" value="UniProtKB-ARBA"/>
</dbReference>
<dbReference type="GeneID" id="64856005"/>
<reference evidence="3 4" key="1">
    <citation type="submission" date="2020-05" db="EMBL/GenBank/DDBJ databases">
        <authorList>
            <person name="Casaregola S."/>
            <person name="Devillers H."/>
            <person name="Grondin C."/>
        </authorList>
    </citation>
    <scope>NUCLEOTIDE SEQUENCE [LARGE SCALE GENOMIC DNA]</scope>
    <source>
        <strain evidence="3 4">CLIB 1767</strain>
    </source>
</reference>
<feature type="compositionally biased region" description="Polar residues" evidence="1">
    <location>
        <begin position="211"/>
        <end position="222"/>
    </location>
</feature>
<dbReference type="PROSITE" id="PS51299">
    <property type="entry name" value="HTH_APSES"/>
    <property type="match status" value="1"/>
</dbReference>
<sequence length="887" mass="101746">MTNNGKTKSKTESKANTTTSQCNSTSTDDHPLLTDTIHIKNFKWDSNENIEFPVSYLDPSIIKLTSSPLDDYQRSFFNYILLNDKDLDLNIEYTTYRTSIAEQFTSPIYQSKQKYSKKHGRHAGGHRRSKHLLECFEYQLPNLRQSFHKDSSDEEDSDNIDSPEKLFKVYRERLCLDKPNTYVLDGFIIEDLVEDEKSATEKESNDAEGYTKSNLTPNTEGTQTLIKRSSNVSLQNLIHPEQSIKDITLENISYSLTKNQKFRLQKMDHNSEKNQKIINPNNCIIWTFEGGYVFLTGIWRLYQDVMKGLITIPRKNCTNDAILQEACAEEFKKVLAHTIFNSTSGSDSKSQQSKKRHHPNSSIPKPNEKNFSASNKESSETSSDILEEFNKLFSQSKSKYTDLHWNSLPSSLRQELFESFKKHLIKEKNVASNFFNGFDMTQLIHRIRGGYIKIQGTWIPMEIAKLLCIKFCFPIRYLLVPIFGPDFPDHCATWFLENQKNFNQMTEGNKSSESIYNPITKKTRSGHKNRTSTFTNSDSIPKTDSFHSERVSTDDPMVRINNRNIPQDTINSLSNQGDGNYIQHPVVAAQYPQNYPGTLAAQNRYLSREIPNKPYLPHINSLINSLHDEVPKHRELLDMPYQTPTLQTPNNAANIHPGNNIQMNQAFLDGTRGINQPVYTMSTHYNNIPSPSYPHTIQYPHPVAYDPYNKRNDIHQMGGQIIPIPTPTYHQGRPIINHNQPLYVTNQMVQGPIGGQVPTPNQVMYINEGQHIIPQQIIQDNNGYQTGQLSVNPPQNPQYNSTEKHRQLNMNSNIPPMGMQQPMQSYIPPQYINNAGVISQGNNNRTVQHSGPYIIQGPNAEKEQYHHPGQLPPNNRQNPYWKDGRYQ</sequence>
<evidence type="ECO:0000259" key="2">
    <source>
        <dbReference type="PROSITE" id="PS51299"/>
    </source>
</evidence>
<dbReference type="GO" id="GO:0030907">
    <property type="term" value="C:MBF transcription complex"/>
    <property type="evidence" value="ECO:0007669"/>
    <property type="project" value="TreeGrafter"/>
</dbReference>
<dbReference type="Proteomes" id="UP000644660">
    <property type="component" value="Unassembled WGS sequence"/>
</dbReference>
<dbReference type="GO" id="GO:0033309">
    <property type="term" value="C:SBF transcription complex"/>
    <property type="evidence" value="ECO:0007669"/>
    <property type="project" value="TreeGrafter"/>
</dbReference>
<dbReference type="SUPFAM" id="SSF54616">
    <property type="entry name" value="DNA-binding domain of Mlu1-box binding protein MBP1"/>
    <property type="match status" value="1"/>
</dbReference>
<evidence type="ECO:0000313" key="3">
    <source>
        <dbReference type="EMBL" id="CAB4252864.1"/>
    </source>
</evidence>
<dbReference type="GO" id="GO:0003677">
    <property type="term" value="F:DNA binding"/>
    <property type="evidence" value="ECO:0007669"/>
    <property type="project" value="InterPro"/>
</dbReference>